<dbReference type="Pfam" id="PF17863">
    <property type="entry name" value="AAA_lid_2"/>
    <property type="match status" value="1"/>
</dbReference>
<dbReference type="EMBL" id="JAROCF010000001">
    <property type="protein sequence ID" value="MDN4614337.1"/>
    <property type="molecule type" value="Genomic_DNA"/>
</dbReference>
<protein>
    <submittedName>
        <fullName evidence="4">MoxR family ATPase</fullName>
    </submittedName>
</protein>
<evidence type="ECO:0000256" key="1">
    <source>
        <dbReference type="SAM" id="MobiDB-lite"/>
    </source>
</evidence>
<dbReference type="PIRSF" id="PIRSF002849">
    <property type="entry name" value="AAA_ATPase_chaperone_MoxR_prd"/>
    <property type="match status" value="1"/>
</dbReference>
<dbReference type="InterPro" id="IPR050764">
    <property type="entry name" value="CbbQ/NirQ/NorQ/GpvN"/>
</dbReference>
<dbReference type="Gene3D" id="1.10.8.80">
    <property type="entry name" value="Magnesium chelatase subunit I, C-Terminal domain"/>
    <property type="match status" value="1"/>
</dbReference>
<feature type="region of interest" description="Disordered" evidence="1">
    <location>
        <begin position="1"/>
        <end position="21"/>
    </location>
</feature>
<dbReference type="SUPFAM" id="SSF52540">
    <property type="entry name" value="P-loop containing nucleoside triphosphate hydrolases"/>
    <property type="match status" value="1"/>
</dbReference>
<dbReference type="InterPro" id="IPR027417">
    <property type="entry name" value="P-loop_NTPase"/>
</dbReference>
<evidence type="ECO:0000313" key="5">
    <source>
        <dbReference type="Proteomes" id="UP001174208"/>
    </source>
</evidence>
<dbReference type="Pfam" id="PF07726">
    <property type="entry name" value="AAA_3"/>
    <property type="match status" value="1"/>
</dbReference>
<dbReference type="InterPro" id="IPR011703">
    <property type="entry name" value="ATPase_AAA-3"/>
</dbReference>
<dbReference type="Proteomes" id="UP001174208">
    <property type="component" value="Unassembled WGS sequence"/>
</dbReference>
<feature type="domain" description="ChlI/MoxR AAA lid" evidence="3">
    <location>
        <begin position="261"/>
        <end position="333"/>
    </location>
</feature>
<dbReference type="PANTHER" id="PTHR42759:SF5">
    <property type="entry name" value="METHANOL DEHYDROGENASE REGULATOR"/>
    <property type="match status" value="1"/>
</dbReference>
<organism evidence="4 5">
    <name type="scientific">Leifsonia williamsii</name>
    <dbReference type="NCBI Taxonomy" id="3035919"/>
    <lineage>
        <taxon>Bacteria</taxon>
        <taxon>Bacillati</taxon>
        <taxon>Actinomycetota</taxon>
        <taxon>Actinomycetes</taxon>
        <taxon>Micrococcales</taxon>
        <taxon>Microbacteriaceae</taxon>
        <taxon>Leifsonia</taxon>
    </lineage>
</organism>
<keyword evidence="5" id="KW-1185">Reference proteome</keyword>
<proteinExistence type="predicted"/>
<dbReference type="PANTHER" id="PTHR42759">
    <property type="entry name" value="MOXR FAMILY PROTEIN"/>
    <property type="match status" value="1"/>
</dbReference>
<dbReference type="Gene3D" id="3.40.50.300">
    <property type="entry name" value="P-loop containing nucleotide triphosphate hydrolases"/>
    <property type="match status" value="1"/>
</dbReference>
<reference evidence="4" key="1">
    <citation type="submission" date="2023-06" db="EMBL/GenBank/DDBJ databases">
        <title>MT1 and MT2 Draft Genomes of Novel Species.</title>
        <authorList>
            <person name="Venkateswaran K."/>
        </authorList>
    </citation>
    <scope>NUCLEOTIDE SEQUENCE</scope>
    <source>
        <strain evidence="4">F6_8S_P_1B</strain>
    </source>
</reference>
<feature type="domain" description="ATPase AAA-3" evidence="2">
    <location>
        <begin position="67"/>
        <end position="197"/>
    </location>
</feature>
<evidence type="ECO:0000259" key="3">
    <source>
        <dbReference type="Pfam" id="PF17863"/>
    </source>
</evidence>
<gene>
    <name evidence="4" type="ORF">P5G50_07735</name>
</gene>
<accession>A0ABT8KAY1</accession>
<dbReference type="InterPro" id="IPR041628">
    <property type="entry name" value="ChlI/MoxR_AAA_lid"/>
</dbReference>
<evidence type="ECO:0000259" key="2">
    <source>
        <dbReference type="Pfam" id="PF07726"/>
    </source>
</evidence>
<evidence type="ECO:0000313" key="4">
    <source>
        <dbReference type="EMBL" id="MDN4614337.1"/>
    </source>
</evidence>
<sequence>MNPEDLIAAEPSADLPGVPDLGASPVSDDREWFSAAFRRLVDSIGGVVLGKEQEIALVVTAMIAEGHILLEDTPGTGKTSLAKSMAASIAGEHQRIQFTPDLLPADVVGVTIFDQREQQFVFHPGPVFANVLLADEINRASPKTQAALLEVMEEGQVTVDGETYAAPAPFVVIATQNPVEQAGTYRLPEAQLDRFLMKLSLGHPDRTAALAILNGSASRGRPTTVTEPVLRVDEVSRMIAVAAAVHVDEAVLEYILTICDATREDPRVRLGVSMRGALALVRSAKAMAASRGRGHVLPDDVKALAGPVLAHRLILDPDAEFSGATAAAVVRDIVEGAVPPAERAA</sequence>
<dbReference type="RefSeq" id="WP_301211250.1">
    <property type="nucleotide sequence ID" value="NZ_JAROCF010000001.1"/>
</dbReference>
<dbReference type="CDD" id="cd00009">
    <property type="entry name" value="AAA"/>
    <property type="match status" value="1"/>
</dbReference>
<comment type="caution">
    <text evidence="4">The sequence shown here is derived from an EMBL/GenBank/DDBJ whole genome shotgun (WGS) entry which is preliminary data.</text>
</comment>
<name>A0ABT8KAY1_9MICO</name>